<evidence type="ECO:0000259" key="1">
    <source>
        <dbReference type="PROSITE" id="PS50011"/>
    </source>
</evidence>
<protein>
    <recommendedName>
        <fullName evidence="1">Protein kinase domain-containing protein</fullName>
    </recommendedName>
</protein>
<feature type="domain" description="Protein kinase" evidence="1">
    <location>
        <begin position="148"/>
        <end position="342"/>
    </location>
</feature>
<name>A0ABR0T5P7_AURPU</name>
<dbReference type="Gene3D" id="1.10.510.10">
    <property type="entry name" value="Transferase(Phosphotransferase) domain 1"/>
    <property type="match status" value="1"/>
</dbReference>
<gene>
    <name evidence="2" type="ORF">QM012_005397</name>
</gene>
<proteinExistence type="predicted"/>
<dbReference type="Proteomes" id="UP001341245">
    <property type="component" value="Unassembled WGS sequence"/>
</dbReference>
<organism evidence="2 3">
    <name type="scientific">Aureobasidium pullulans</name>
    <name type="common">Black yeast</name>
    <name type="synonym">Pullularia pullulans</name>
    <dbReference type="NCBI Taxonomy" id="5580"/>
    <lineage>
        <taxon>Eukaryota</taxon>
        <taxon>Fungi</taxon>
        <taxon>Dikarya</taxon>
        <taxon>Ascomycota</taxon>
        <taxon>Pezizomycotina</taxon>
        <taxon>Dothideomycetes</taxon>
        <taxon>Dothideomycetidae</taxon>
        <taxon>Dothideales</taxon>
        <taxon>Saccotheciaceae</taxon>
        <taxon>Aureobasidium</taxon>
    </lineage>
</organism>
<dbReference type="InterPro" id="IPR000719">
    <property type="entry name" value="Prot_kinase_dom"/>
</dbReference>
<dbReference type="EMBL" id="JASGXD010000023">
    <property type="protein sequence ID" value="KAK5999544.1"/>
    <property type="molecule type" value="Genomic_DNA"/>
</dbReference>
<comment type="caution">
    <text evidence="2">The sequence shown here is derived from an EMBL/GenBank/DDBJ whole genome shotgun (WGS) entry which is preliminary data.</text>
</comment>
<evidence type="ECO:0000313" key="3">
    <source>
        <dbReference type="Proteomes" id="UP001341245"/>
    </source>
</evidence>
<reference evidence="2 3" key="1">
    <citation type="submission" date="2023-11" db="EMBL/GenBank/DDBJ databases">
        <title>Draft genome sequence and annotation of the polyextremotolerant black yeast-like fungus Aureobasidium pullulans NRRL 62042.</title>
        <authorList>
            <person name="Dielentheis-Frenken M.R.E."/>
            <person name="Wibberg D."/>
            <person name="Blank L.M."/>
            <person name="Tiso T."/>
        </authorList>
    </citation>
    <scope>NUCLEOTIDE SEQUENCE [LARGE SCALE GENOMIC DNA]</scope>
    <source>
        <strain evidence="2 3">NRRL 62042</strain>
    </source>
</reference>
<evidence type="ECO:0000313" key="2">
    <source>
        <dbReference type="EMBL" id="KAK5999544.1"/>
    </source>
</evidence>
<dbReference type="PROSITE" id="PS50011">
    <property type="entry name" value="PROTEIN_KINASE_DOM"/>
    <property type="match status" value="1"/>
</dbReference>
<dbReference type="InterPro" id="IPR011009">
    <property type="entry name" value="Kinase-like_dom_sf"/>
</dbReference>
<keyword evidence="3" id="KW-1185">Reference proteome</keyword>
<sequence length="342" mass="38641">MKHSYYIRGGSLGETVCHIQVMRSNVQFYFTVKSAIMQNTLLGSEYLRLVDKVLASESPDMETCFAPYHLILMHFLPLLTRLAPRTSVSGITLEDFVRAPTYHLEVVSTESGEPGIEGQDNCTLTPAYDIAPLSTSEAPDLWKTTPKISAESLISERSETEMNPLKSVQGKVRTADGSYKYLKPRERGRETEFHREVHILHRIKQEGLAGSRHRLPVLESFVVSGEKQENVGILMNLIVSPDLGSHLMSPGFRKRVDLHKRWEKQVSDTVRLLHKHGIIWGDVNPCNVAIDEDMNAWVIDFGGRNTVEFVDDDKAETAEGDRQGVQRLFENWLPSQVVSDHD</sequence>
<accession>A0ABR0T5P7</accession>
<dbReference type="SUPFAM" id="SSF56112">
    <property type="entry name" value="Protein kinase-like (PK-like)"/>
    <property type="match status" value="1"/>
</dbReference>